<dbReference type="EMBL" id="OE002779">
    <property type="protein sequence ID" value="CAD7459314.1"/>
    <property type="molecule type" value="Genomic_DNA"/>
</dbReference>
<evidence type="ECO:0000313" key="1">
    <source>
        <dbReference type="EMBL" id="CAD7459314.1"/>
    </source>
</evidence>
<accession>A0A7R9NWX7</accession>
<sequence>MAARDSVTVWTEPLDTGRYPDFLIGWHSHMIKDRNCVDTVFITKDHKGLDYTDAELVGPPPSIGVWAHQTPPEIIGWLRPCVHPPILNIHRLEKIFRAWMTFKTVRVASDRQALAIVIIEPLLVSSVYAEGHEAACDSTSFSWNEEMNVEQASQRPTCSVGTSRRVFVSRSLGSRRHNSAASDQTVIVLWCTGLGSSRQLSSDQTVIVVWCTGLGSSRHNSPVIRQSGFESALFMVTRHSSDQTVTRVVYGPKIESYPRQLFHSVPAYKGRLSELVGAHCNHIPAVWWLVSDSSSEERVVVVELLTYKNHVMAMANLPDWNMEIPLVAVYPHLRVERVENHTHYIHFGRNCAPEGLISYQNLTKTVLYSGILIRNKALQSGLLNKTRV</sequence>
<reference evidence="1" key="1">
    <citation type="submission" date="2020-11" db="EMBL/GenBank/DDBJ databases">
        <authorList>
            <person name="Tran Van P."/>
        </authorList>
    </citation>
    <scope>NUCLEOTIDE SEQUENCE</scope>
</reference>
<protein>
    <submittedName>
        <fullName evidence="1">Uncharacterized protein</fullName>
    </submittedName>
</protein>
<organism evidence="1">
    <name type="scientific">Timema tahoe</name>
    <dbReference type="NCBI Taxonomy" id="61484"/>
    <lineage>
        <taxon>Eukaryota</taxon>
        <taxon>Metazoa</taxon>
        <taxon>Ecdysozoa</taxon>
        <taxon>Arthropoda</taxon>
        <taxon>Hexapoda</taxon>
        <taxon>Insecta</taxon>
        <taxon>Pterygota</taxon>
        <taxon>Neoptera</taxon>
        <taxon>Polyneoptera</taxon>
        <taxon>Phasmatodea</taxon>
        <taxon>Timematodea</taxon>
        <taxon>Timematoidea</taxon>
        <taxon>Timematidae</taxon>
        <taxon>Timema</taxon>
    </lineage>
</organism>
<name>A0A7R9NWX7_9NEOP</name>
<proteinExistence type="predicted"/>
<dbReference type="AlphaFoldDB" id="A0A7R9NWX7"/>
<gene>
    <name evidence="1" type="ORF">TTEB3V08_LOCUS7271</name>
</gene>